<sequence>MDSSDWRCSRALEESVCRSHGYQGAGACPMTTDFRVPGRVKMDNGPQEEEEENDEDAKEAKETEDTKEGKETADAGAEQPEGRPGNSDVPSETTDPVQEESGEETHKHRHVPGGVWLNKVRSFFKGQHGETQKSWDRGEEGRDGEEGLRGEQLGGVERGVAGREREGQGRNREKDTTNK</sequence>
<evidence type="ECO:0000256" key="1">
    <source>
        <dbReference type="SAM" id="MobiDB-lite"/>
    </source>
</evidence>
<evidence type="ECO:0000313" key="3">
    <source>
        <dbReference type="Proteomes" id="UP001066276"/>
    </source>
</evidence>
<evidence type="ECO:0000313" key="2">
    <source>
        <dbReference type="EMBL" id="KAJ1082962.1"/>
    </source>
</evidence>
<comment type="caution">
    <text evidence="2">The sequence shown here is derived from an EMBL/GenBank/DDBJ whole genome shotgun (WGS) entry which is preliminary data.</text>
</comment>
<feature type="compositionally biased region" description="Basic and acidic residues" evidence="1">
    <location>
        <begin position="127"/>
        <end position="149"/>
    </location>
</feature>
<gene>
    <name evidence="2" type="ORF">NDU88_003123</name>
</gene>
<keyword evidence="3" id="KW-1185">Reference proteome</keyword>
<name>A0AAV7KUR1_PLEWA</name>
<organism evidence="2 3">
    <name type="scientific">Pleurodeles waltl</name>
    <name type="common">Iberian ribbed newt</name>
    <dbReference type="NCBI Taxonomy" id="8319"/>
    <lineage>
        <taxon>Eukaryota</taxon>
        <taxon>Metazoa</taxon>
        <taxon>Chordata</taxon>
        <taxon>Craniata</taxon>
        <taxon>Vertebrata</taxon>
        <taxon>Euteleostomi</taxon>
        <taxon>Amphibia</taxon>
        <taxon>Batrachia</taxon>
        <taxon>Caudata</taxon>
        <taxon>Salamandroidea</taxon>
        <taxon>Salamandridae</taxon>
        <taxon>Pleurodelinae</taxon>
        <taxon>Pleurodeles</taxon>
    </lineage>
</organism>
<feature type="region of interest" description="Disordered" evidence="1">
    <location>
        <begin position="1"/>
        <end position="179"/>
    </location>
</feature>
<dbReference type="EMBL" id="JANPWB010000016">
    <property type="protein sequence ID" value="KAJ1082962.1"/>
    <property type="molecule type" value="Genomic_DNA"/>
</dbReference>
<feature type="compositionally biased region" description="Basic and acidic residues" evidence="1">
    <location>
        <begin position="160"/>
        <end position="179"/>
    </location>
</feature>
<reference evidence="2" key="1">
    <citation type="journal article" date="2022" name="bioRxiv">
        <title>Sequencing and chromosome-scale assembly of the giantPleurodeles waltlgenome.</title>
        <authorList>
            <person name="Brown T."/>
            <person name="Elewa A."/>
            <person name="Iarovenko S."/>
            <person name="Subramanian E."/>
            <person name="Araus A.J."/>
            <person name="Petzold A."/>
            <person name="Susuki M."/>
            <person name="Suzuki K.-i.T."/>
            <person name="Hayashi T."/>
            <person name="Toyoda A."/>
            <person name="Oliveira C."/>
            <person name="Osipova E."/>
            <person name="Leigh N.D."/>
            <person name="Simon A."/>
            <person name="Yun M.H."/>
        </authorList>
    </citation>
    <scope>NUCLEOTIDE SEQUENCE</scope>
    <source>
        <strain evidence="2">20211129_DDA</strain>
        <tissue evidence="2">Liver</tissue>
    </source>
</reference>
<dbReference type="Proteomes" id="UP001066276">
    <property type="component" value="Chromosome 12"/>
</dbReference>
<feature type="compositionally biased region" description="Acidic residues" evidence="1">
    <location>
        <begin position="46"/>
        <end position="57"/>
    </location>
</feature>
<proteinExistence type="predicted"/>
<feature type="compositionally biased region" description="Basic and acidic residues" evidence="1">
    <location>
        <begin position="58"/>
        <end position="73"/>
    </location>
</feature>
<protein>
    <submittedName>
        <fullName evidence="2">Uncharacterized protein</fullName>
    </submittedName>
</protein>
<accession>A0AAV7KUR1</accession>
<feature type="compositionally biased region" description="Basic and acidic residues" evidence="1">
    <location>
        <begin position="1"/>
        <end position="17"/>
    </location>
</feature>
<dbReference type="AlphaFoldDB" id="A0AAV7KUR1"/>